<dbReference type="AlphaFoldDB" id="A0A438N123"/>
<dbReference type="EMBL" id="NAJM01000030">
    <property type="protein sequence ID" value="RVX69397.1"/>
    <property type="molecule type" value="Genomic_DNA"/>
</dbReference>
<gene>
    <name evidence="2" type="ORF">B0A52_06993</name>
</gene>
<protein>
    <submittedName>
        <fullName evidence="2">Uncharacterized protein</fullName>
    </submittedName>
</protein>
<comment type="caution">
    <text evidence="2">The sequence shown here is derived from an EMBL/GenBank/DDBJ whole genome shotgun (WGS) entry which is preliminary data.</text>
</comment>
<reference evidence="2 3" key="1">
    <citation type="submission" date="2017-03" db="EMBL/GenBank/DDBJ databases">
        <title>Genomes of endolithic fungi from Antarctica.</title>
        <authorList>
            <person name="Coleine C."/>
            <person name="Masonjones S."/>
            <person name="Stajich J.E."/>
        </authorList>
    </citation>
    <scope>NUCLEOTIDE SEQUENCE [LARGE SCALE GENOMIC DNA]</scope>
    <source>
        <strain evidence="2 3">CCFEE 6314</strain>
    </source>
</reference>
<feature type="region of interest" description="Disordered" evidence="1">
    <location>
        <begin position="30"/>
        <end position="56"/>
    </location>
</feature>
<sequence length="107" mass="12111">MPINGFSNEHDYEVQAYMVARKKYLAAEKERKQREKAQRRAIQQARQRPLAKEQTGDGSVLKYLKSLVFRQTSSHVSQEPALLLGLDGGFSESDANEISLKKALDES</sequence>
<evidence type="ECO:0000313" key="2">
    <source>
        <dbReference type="EMBL" id="RVX69397.1"/>
    </source>
</evidence>
<evidence type="ECO:0000256" key="1">
    <source>
        <dbReference type="SAM" id="MobiDB-lite"/>
    </source>
</evidence>
<name>A0A438N123_EXOME</name>
<dbReference type="Proteomes" id="UP000288859">
    <property type="component" value="Unassembled WGS sequence"/>
</dbReference>
<proteinExistence type="predicted"/>
<dbReference type="OrthoDB" id="10344362at2759"/>
<organism evidence="2 3">
    <name type="scientific">Exophiala mesophila</name>
    <name type="common">Black yeast-like fungus</name>
    <dbReference type="NCBI Taxonomy" id="212818"/>
    <lineage>
        <taxon>Eukaryota</taxon>
        <taxon>Fungi</taxon>
        <taxon>Dikarya</taxon>
        <taxon>Ascomycota</taxon>
        <taxon>Pezizomycotina</taxon>
        <taxon>Eurotiomycetes</taxon>
        <taxon>Chaetothyriomycetidae</taxon>
        <taxon>Chaetothyriales</taxon>
        <taxon>Herpotrichiellaceae</taxon>
        <taxon>Exophiala</taxon>
    </lineage>
</organism>
<accession>A0A438N123</accession>
<evidence type="ECO:0000313" key="3">
    <source>
        <dbReference type="Proteomes" id="UP000288859"/>
    </source>
</evidence>
<dbReference type="VEuPathDB" id="FungiDB:PV10_05497"/>